<evidence type="ECO:0008006" key="11">
    <source>
        <dbReference type="Google" id="ProtNLM"/>
    </source>
</evidence>
<feature type="signal peptide" evidence="8">
    <location>
        <begin position="1"/>
        <end position="17"/>
    </location>
</feature>
<keyword evidence="6" id="KW-1015">Disulfide bond</keyword>
<keyword evidence="7" id="KW-0325">Glycoprotein</keyword>
<keyword evidence="2" id="KW-0540">Nuclease</keyword>
<dbReference type="SUPFAM" id="SSF48537">
    <property type="entry name" value="Phospholipase C/P1 nuclease"/>
    <property type="match status" value="1"/>
</dbReference>
<dbReference type="Pfam" id="PF02265">
    <property type="entry name" value="S1-P1_nuclease"/>
    <property type="match status" value="1"/>
</dbReference>
<keyword evidence="8" id="KW-0732">Signal</keyword>
<dbReference type="CDD" id="cd11010">
    <property type="entry name" value="S1-P1_nuclease"/>
    <property type="match status" value="1"/>
</dbReference>
<gene>
    <name evidence="9" type="ORF">FOL47_002905</name>
</gene>
<accession>A0A7J6MC27</accession>
<dbReference type="AlphaFoldDB" id="A0A7J6MC27"/>
<keyword evidence="3" id="KW-0479">Metal-binding</keyword>
<comment type="caution">
    <text evidence="9">The sequence shown here is derived from an EMBL/GenBank/DDBJ whole genome shotgun (WGS) entry which is preliminary data.</text>
</comment>
<keyword evidence="10" id="KW-1185">Reference proteome</keyword>
<feature type="chain" id="PRO_5029911173" description="Nuclease PA3" evidence="8">
    <location>
        <begin position="18"/>
        <end position="348"/>
    </location>
</feature>
<dbReference type="GO" id="GO:0006308">
    <property type="term" value="P:DNA catabolic process"/>
    <property type="evidence" value="ECO:0007669"/>
    <property type="project" value="InterPro"/>
</dbReference>
<evidence type="ECO:0000313" key="9">
    <source>
        <dbReference type="EMBL" id="KAF4668730.1"/>
    </source>
</evidence>
<evidence type="ECO:0000256" key="4">
    <source>
        <dbReference type="ARBA" id="ARBA00022759"/>
    </source>
</evidence>
<dbReference type="GO" id="GO:0004519">
    <property type="term" value="F:endonuclease activity"/>
    <property type="evidence" value="ECO:0007669"/>
    <property type="project" value="UniProtKB-KW"/>
</dbReference>
<evidence type="ECO:0000256" key="5">
    <source>
        <dbReference type="ARBA" id="ARBA00022801"/>
    </source>
</evidence>
<evidence type="ECO:0000256" key="8">
    <source>
        <dbReference type="SAM" id="SignalP"/>
    </source>
</evidence>
<dbReference type="Gene3D" id="1.10.575.10">
    <property type="entry name" value="P1 Nuclease"/>
    <property type="match status" value="1"/>
</dbReference>
<evidence type="ECO:0000256" key="2">
    <source>
        <dbReference type="ARBA" id="ARBA00022722"/>
    </source>
</evidence>
<dbReference type="GO" id="GO:0003676">
    <property type="term" value="F:nucleic acid binding"/>
    <property type="evidence" value="ECO:0007669"/>
    <property type="project" value="InterPro"/>
</dbReference>
<keyword evidence="4" id="KW-0255">Endonuclease</keyword>
<dbReference type="OrthoDB" id="441446at2759"/>
<proteinExistence type="inferred from homology"/>
<evidence type="ECO:0000256" key="6">
    <source>
        <dbReference type="ARBA" id="ARBA00023157"/>
    </source>
</evidence>
<organism evidence="9 10">
    <name type="scientific">Perkinsus chesapeaki</name>
    <name type="common">Clam parasite</name>
    <name type="synonym">Perkinsus andrewsi</name>
    <dbReference type="NCBI Taxonomy" id="330153"/>
    <lineage>
        <taxon>Eukaryota</taxon>
        <taxon>Sar</taxon>
        <taxon>Alveolata</taxon>
        <taxon>Perkinsozoa</taxon>
        <taxon>Perkinsea</taxon>
        <taxon>Perkinsida</taxon>
        <taxon>Perkinsidae</taxon>
        <taxon>Perkinsus</taxon>
    </lineage>
</organism>
<comment type="similarity">
    <text evidence="1">Belongs to the nuclease type I family.</text>
</comment>
<evidence type="ECO:0000256" key="3">
    <source>
        <dbReference type="ARBA" id="ARBA00022723"/>
    </source>
</evidence>
<protein>
    <recommendedName>
        <fullName evidence="11">Nuclease PA3</fullName>
    </recommendedName>
</protein>
<dbReference type="GO" id="GO:0016788">
    <property type="term" value="F:hydrolase activity, acting on ester bonds"/>
    <property type="evidence" value="ECO:0007669"/>
    <property type="project" value="InterPro"/>
</dbReference>
<evidence type="ECO:0000313" key="10">
    <source>
        <dbReference type="Proteomes" id="UP000591131"/>
    </source>
</evidence>
<dbReference type="PANTHER" id="PTHR33146:SF26">
    <property type="entry name" value="ENDONUCLEASE 4"/>
    <property type="match status" value="1"/>
</dbReference>
<reference evidence="9 10" key="1">
    <citation type="submission" date="2020-04" db="EMBL/GenBank/DDBJ databases">
        <title>Perkinsus chesapeaki whole genome sequence.</title>
        <authorList>
            <person name="Bogema D.R."/>
        </authorList>
    </citation>
    <scope>NUCLEOTIDE SEQUENCE [LARGE SCALE GENOMIC DNA]</scope>
    <source>
        <strain evidence="9">ATCC PRA-425</strain>
    </source>
</reference>
<name>A0A7J6MC27_PERCH</name>
<dbReference type="GO" id="GO:0046872">
    <property type="term" value="F:metal ion binding"/>
    <property type="evidence" value="ECO:0007669"/>
    <property type="project" value="UniProtKB-KW"/>
</dbReference>
<dbReference type="PANTHER" id="PTHR33146">
    <property type="entry name" value="ENDONUCLEASE 4"/>
    <property type="match status" value="1"/>
</dbReference>
<sequence length="348" mass="39520">MINRTSLIALTFPTAFAWGPDGHATVADTAAKYFNGNANKAVADIMGAGTRLADYSTWADSIRYGPEKDKWRWTSGLHYADTDNCQFVYARDCKDDYCVVGAIKNYTRQVADESLPLEQRQVALKFLTHFMGDVHQPLHAGRHSDLGGNRIYVDYEFADHKNANLHKVWDEKLIDEFEGSDYGDEYIQQDFNYDTPVAERDMFWSITVKHIEKELAEGGAFYDKVPEWLEDCEKNGLDKCVNSMASESAVLACNNAYKHVDGKEVVNKDVLPMSYYTQRIEVVKEQLAKGAVRFAWVMNNAFPEATTTLAPVDCTEGHKKCQQDYSESYCKYWQTIPVCFRTDVPCSC</sequence>
<evidence type="ECO:0000256" key="7">
    <source>
        <dbReference type="ARBA" id="ARBA00023180"/>
    </source>
</evidence>
<dbReference type="EMBL" id="JAAPAO010000185">
    <property type="protein sequence ID" value="KAF4668730.1"/>
    <property type="molecule type" value="Genomic_DNA"/>
</dbReference>
<dbReference type="InterPro" id="IPR008947">
    <property type="entry name" value="PLipase_C/P1_nuclease_dom_sf"/>
</dbReference>
<dbReference type="Proteomes" id="UP000591131">
    <property type="component" value="Unassembled WGS sequence"/>
</dbReference>
<keyword evidence="5" id="KW-0378">Hydrolase</keyword>
<dbReference type="InterPro" id="IPR003154">
    <property type="entry name" value="S1/P1nuclease"/>
</dbReference>
<evidence type="ECO:0000256" key="1">
    <source>
        <dbReference type="ARBA" id="ARBA00009547"/>
    </source>
</evidence>